<dbReference type="InterPro" id="IPR049445">
    <property type="entry name" value="TetR_SbtR-like_C"/>
</dbReference>
<dbReference type="Pfam" id="PF21597">
    <property type="entry name" value="TetR_C_43"/>
    <property type="match status" value="1"/>
</dbReference>
<dbReference type="Pfam" id="PF00440">
    <property type="entry name" value="TetR_N"/>
    <property type="match status" value="1"/>
</dbReference>
<proteinExistence type="predicted"/>
<dbReference type="PANTHER" id="PTHR30055">
    <property type="entry name" value="HTH-TYPE TRANSCRIPTIONAL REGULATOR RUTR"/>
    <property type="match status" value="1"/>
</dbReference>
<evidence type="ECO:0000256" key="4">
    <source>
        <dbReference type="PROSITE-ProRule" id="PRU00335"/>
    </source>
</evidence>
<reference evidence="7" key="1">
    <citation type="journal article" date="2019" name="Int. J. Syst. Evol. Microbiol.">
        <title>The Global Catalogue of Microorganisms (GCM) 10K type strain sequencing project: providing services to taxonomists for standard genome sequencing and annotation.</title>
        <authorList>
            <consortium name="The Broad Institute Genomics Platform"/>
            <consortium name="The Broad Institute Genome Sequencing Center for Infectious Disease"/>
            <person name="Wu L."/>
            <person name="Ma J."/>
        </authorList>
    </citation>
    <scope>NUCLEOTIDE SEQUENCE [LARGE SCALE GENOMIC DNA]</scope>
    <source>
        <strain evidence="7">JCM 17906</strain>
    </source>
</reference>
<dbReference type="InterPro" id="IPR009057">
    <property type="entry name" value="Homeodomain-like_sf"/>
</dbReference>
<dbReference type="Proteomes" id="UP001501598">
    <property type="component" value="Unassembled WGS sequence"/>
</dbReference>
<evidence type="ECO:0000256" key="2">
    <source>
        <dbReference type="ARBA" id="ARBA00023125"/>
    </source>
</evidence>
<evidence type="ECO:0000259" key="5">
    <source>
        <dbReference type="PROSITE" id="PS50977"/>
    </source>
</evidence>
<evidence type="ECO:0000313" key="6">
    <source>
        <dbReference type="EMBL" id="GAA4560450.1"/>
    </source>
</evidence>
<evidence type="ECO:0000256" key="1">
    <source>
        <dbReference type="ARBA" id="ARBA00023015"/>
    </source>
</evidence>
<dbReference type="InterPro" id="IPR001647">
    <property type="entry name" value="HTH_TetR"/>
</dbReference>
<feature type="domain" description="HTH tetR-type" evidence="5">
    <location>
        <begin position="19"/>
        <end position="81"/>
    </location>
</feature>
<gene>
    <name evidence="6" type="ORF">GCM10023175_70490</name>
</gene>
<dbReference type="EMBL" id="BAABGT010000122">
    <property type="protein sequence ID" value="GAA4560450.1"/>
    <property type="molecule type" value="Genomic_DNA"/>
</dbReference>
<keyword evidence="2 4" id="KW-0238">DNA-binding</keyword>
<accession>A0ABP8S4D2</accession>
<dbReference type="InterPro" id="IPR050109">
    <property type="entry name" value="HTH-type_TetR-like_transc_reg"/>
</dbReference>
<evidence type="ECO:0000256" key="3">
    <source>
        <dbReference type="ARBA" id="ARBA00023163"/>
    </source>
</evidence>
<organism evidence="6 7">
    <name type="scientific">Pseudonocardia xishanensis</name>
    <dbReference type="NCBI Taxonomy" id="630995"/>
    <lineage>
        <taxon>Bacteria</taxon>
        <taxon>Bacillati</taxon>
        <taxon>Actinomycetota</taxon>
        <taxon>Actinomycetes</taxon>
        <taxon>Pseudonocardiales</taxon>
        <taxon>Pseudonocardiaceae</taxon>
        <taxon>Pseudonocardia</taxon>
    </lineage>
</organism>
<name>A0ABP8S4D2_9PSEU</name>
<keyword evidence="1" id="KW-0805">Transcription regulation</keyword>
<dbReference type="Gene3D" id="1.10.357.10">
    <property type="entry name" value="Tetracycline Repressor, domain 2"/>
    <property type="match status" value="1"/>
</dbReference>
<dbReference type="SUPFAM" id="SSF48498">
    <property type="entry name" value="Tetracyclin repressor-like, C-terminal domain"/>
    <property type="match status" value="1"/>
</dbReference>
<sequence length="200" mass="21911">MSDKEVRPLSPREPRSDAVANRRRIVEAARAELSSANGATDDLRLHRVAKAAGIGQGTLYRHFPTREHLLAEVYRQELTELVDAVGPLLAEHPPLRALECWLDHLLAYARVKRGVMAAIEASTWEDLYSAQHHRLDDALDELLARGRAAGEVREGIDATDVVLLLGALSRIPGPEWDTRAPTVVAMVVEGLRATPARGPG</sequence>
<keyword evidence="7" id="KW-1185">Reference proteome</keyword>
<feature type="DNA-binding region" description="H-T-H motif" evidence="4">
    <location>
        <begin position="44"/>
        <end position="63"/>
    </location>
</feature>
<dbReference type="PROSITE" id="PS50977">
    <property type="entry name" value="HTH_TETR_2"/>
    <property type="match status" value="1"/>
</dbReference>
<dbReference type="PANTHER" id="PTHR30055:SF234">
    <property type="entry name" value="HTH-TYPE TRANSCRIPTIONAL REGULATOR BETI"/>
    <property type="match status" value="1"/>
</dbReference>
<dbReference type="SUPFAM" id="SSF46689">
    <property type="entry name" value="Homeodomain-like"/>
    <property type="match status" value="1"/>
</dbReference>
<dbReference type="InterPro" id="IPR036271">
    <property type="entry name" value="Tet_transcr_reg_TetR-rel_C_sf"/>
</dbReference>
<evidence type="ECO:0000313" key="7">
    <source>
        <dbReference type="Proteomes" id="UP001501598"/>
    </source>
</evidence>
<keyword evidence="3" id="KW-0804">Transcription</keyword>
<protein>
    <submittedName>
        <fullName evidence="6">TetR/AcrR family transcriptional regulator</fullName>
    </submittedName>
</protein>
<comment type="caution">
    <text evidence="6">The sequence shown here is derived from an EMBL/GenBank/DDBJ whole genome shotgun (WGS) entry which is preliminary data.</text>
</comment>